<keyword evidence="3" id="KW-1185">Reference proteome</keyword>
<dbReference type="InterPro" id="IPR036885">
    <property type="entry name" value="SWIB_MDM2_dom_sf"/>
</dbReference>
<dbReference type="Gene3D" id="1.10.245.10">
    <property type="entry name" value="SWIB/MDM2 domain"/>
    <property type="match status" value="1"/>
</dbReference>
<name>A0A6D2HXA9_9BRAS</name>
<dbReference type="PANTHER" id="PTHR13844">
    <property type="entry name" value="SWI/SNF-RELATED MATRIX-ASSOCIATED ACTIN-DEPENDENT REGULATOR OF CHROMATIN SUBFAMILY D"/>
    <property type="match status" value="1"/>
</dbReference>
<comment type="caution">
    <text evidence="2">The sequence shown here is derived from an EMBL/GenBank/DDBJ whole genome shotgun (WGS) entry which is preliminary data.</text>
</comment>
<reference evidence="2" key="1">
    <citation type="submission" date="2020-01" db="EMBL/GenBank/DDBJ databases">
        <authorList>
            <person name="Mishra B."/>
        </authorList>
    </citation>
    <scope>NUCLEOTIDE SEQUENCE [LARGE SCALE GENOMIC DNA]</scope>
</reference>
<dbReference type="SMART" id="SM00151">
    <property type="entry name" value="SWIB"/>
    <property type="match status" value="1"/>
</dbReference>
<dbReference type="PROSITE" id="PS51925">
    <property type="entry name" value="SWIB_MDM2"/>
    <property type="match status" value="1"/>
</dbReference>
<sequence>MVSVRDGNEGPLVFAGDGESERITYRVKEVGYVAVFYWLTGLAREEEEMASVSRVFGACRVLMEKAASSSTSGISSGREGKGILKVLPVSEPLAKFIGANEVARTTAVKKIWEHIKLNNLQNPENKREILCDGKLKTIFNGKDKVGFLEIAKLLSQHFRKAA</sequence>
<dbReference type="Pfam" id="PF02201">
    <property type="entry name" value="SWIB"/>
    <property type="match status" value="1"/>
</dbReference>
<dbReference type="AlphaFoldDB" id="A0A6D2HXA9"/>
<accession>A0A6D2HXA9</accession>
<dbReference type="Proteomes" id="UP000467841">
    <property type="component" value="Unassembled WGS sequence"/>
</dbReference>
<dbReference type="InterPro" id="IPR019835">
    <property type="entry name" value="SWIB_domain"/>
</dbReference>
<dbReference type="CDD" id="cd10567">
    <property type="entry name" value="SWIB-MDM2_like"/>
    <property type="match status" value="1"/>
</dbReference>
<evidence type="ECO:0000313" key="3">
    <source>
        <dbReference type="Proteomes" id="UP000467841"/>
    </source>
</evidence>
<dbReference type="OrthoDB" id="10251073at2759"/>
<protein>
    <recommendedName>
        <fullName evidence="1">DM2 domain-containing protein</fullName>
    </recommendedName>
</protein>
<proteinExistence type="predicted"/>
<organism evidence="2 3">
    <name type="scientific">Microthlaspi erraticum</name>
    <dbReference type="NCBI Taxonomy" id="1685480"/>
    <lineage>
        <taxon>Eukaryota</taxon>
        <taxon>Viridiplantae</taxon>
        <taxon>Streptophyta</taxon>
        <taxon>Embryophyta</taxon>
        <taxon>Tracheophyta</taxon>
        <taxon>Spermatophyta</taxon>
        <taxon>Magnoliopsida</taxon>
        <taxon>eudicotyledons</taxon>
        <taxon>Gunneridae</taxon>
        <taxon>Pentapetalae</taxon>
        <taxon>rosids</taxon>
        <taxon>malvids</taxon>
        <taxon>Brassicales</taxon>
        <taxon>Brassicaceae</taxon>
        <taxon>Coluteocarpeae</taxon>
        <taxon>Microthlaspi</taxon>
    </lineage>
</organism>
<dbReference type="InterPro" id="IPR003121">
    <property type="entry name" value="SWIB_MDM2_domain"/>
</dbReference>
<gene>
    <name evidence="2" type="ORF">MERR_LOCUS7612</name>
</gene>
<dbReference type="EMBL" id="CACVBM020000543">
    <property type="protein sequence ID" value="CAA7020377.1"/>
    <property type="molecule type" value="Genomic_DNA"/>
</dbReference>
<evidence type="ECO:0000259" key="1">
    <source>
        <dbReference type="PROSITE" id="PS51925"/>
    </source>
</evidence>
<evidence type="ECO:0000313" key="2">
    <source>
        <dbReference type="EMBL" id="CAA7020377.1"/>
    </source>
</evidence>
<feature type="domain" description="DM2" evidence="1">
    <location>
        <begin position="82"/>
        <end position="160"/>
    </location>
</feature>
<dbReference type="SUPFAM" id="SSF47592">
    <property type="entry name" value="SWIB/MDM2 domain"/>
    <property type="match status" value="1"/>
</dbReference>